<accession>A0ABS3C0D3</accession>
<dbReference type="Proteomes" id="UP000664317">
    <property type="component" value="Unassembled WGS sequence"/>
</dbReference>
<evidence type="ECO:0000313" key="3">
    <source>
        <dbReference type="Proteomes" id="UP000664317"/>
    </source>
</evidence>
<evidence type="ECO:0000256" key="1">
    <source>
        <dbReference type="SAM" id="SignalP"/>
    </source>
</evidence>
<feature type="signal peptide" evidence="1">
    <location>
        <begin position="1"/>
        <end position="22"/>
    </location>
</feature>
<name>A0ABS3C0D3_9BACT</name>
<protein>
    <recommendedName>
        <fullName evidence="4">YARHG domain-containing protein</fullName>
    </recommendedName>
</protein>
<dbReference type="RefSeq" id="WP_206576452.1">
    <property type="nucleotide sequence ID" value="NZ_JAFKCT010000001.1"/>
</dbReference>
<evidence type="ECO:0008006" key="4">
    <source>
        <dbReference type="Google" id="ProtNLM"/>
    </source>
</evidence>
<keyword evidence="1" id="KW-0732">Signal</keyword>
<proteinExistence type="predicted"/>
<feature type="chain" id="PRO_5046936453" description="YARHG domain-containing protein" evidence="1">
    <location>
        <begin position="23"/>
        <end position="839"/>
    </location>
</feature>
<organism evidence="2 3">
    <name type="scientific">Algoriphagus oliviformis</name>
    <dbReference type="NCBI Taxonomy" id="2811231"/>
    <lineage>
        <taxon>Bacteria</taxon>
        <taxon>Pseudomonadati</taxon>
        <taxon>Bacteroidota</taxon>
        <taxon>Cytophagia</taxon>
        <taxon>Cytophagales</taxon>
        <taxon>Cyclobacteriaceae</taxon>
        <taxon>Algoriphagus</taxon>
    </lineage>
</organism>
<gene>
    <name evidence="2" type="ORF">J0A68_01695</name>
</gene>
<keyword evidence="3" id="KW-1185">Reference proteome</keyword>
<comment type="caution">
    <text evidence="2">The sequence shown here is derived from an EMBL/GenBank/DDBJ whole genome shotgun (WGS) entry which is preliminary data.</text>
</comment>
<reference evidence="2 3" key="1">
    <citation type="submission" date="2021-03" db="EMBL/GenBank/DDBJ databases">
        <title>novel species isolated from a fishpond in China.</title>
        <authorList>
            <person name="Lu H."/>
            <person name="Cai Z."/>
        </authorList>
    </citation>
    <scope>NUCLEOTIDE SEQUENCE [LARGE SCALE GENOMIC DNA]</scope>
    <source>
        <strain evidence="2 3">H41</strain>
    </source>
</reference>
<evidence type="ECO:0000313" key="2">
    <source>
        <dbReference type="EMBL" id="MBN7809650.1"/>
    </source>
</evidence>
<sequence length="839" mass="97350">MRPFKGILFFLWFALSTGGAFSQESPPPVKNDSIVLAQAYINLTLTKEFFEGMPEERINRILAFEMEELGSITDPAFLDDNAALYNFSYSLLYYVQAKFFFRTKSEISRDRLLTWKESLEKSIDYFNRSKSRLPDFEQNPFFELIKFEEASYSILHRELFELKSLFTPYFNEDIYPDFKRIFLKAKNSDSFEIDSLAYLAAIFSIEFNSSIVENDYSEYSYDFGPNTLPIPSRYSHAERNYDYSAYENPVGTSYLLDDRLDLISRYVQLKRLASTSHADALSPFQSYRLYNSFHIFRDDIEDRLFLDQLTDDSDAFLAGELDQEELDRVYADLRAKFPYASYATAQAYINLSIIQANFESQSNSQIASVLEFHEKELRESWNSDFAEQNPELSHFTQALLYENLSRLLYRSRKNILRQTLVEWKEALEKGIDHFNLSQTDSGWSEEKRHFHELIQFDSEDIHVLDSRINGLKSAFTPYFNEDIYPDFQRIFYKAKNAGEYDFEGLKRLSELYSIRLDLSVLENRGPEPPNWEFDKITQTYEMLPKLDLVSKFIQFKYLASDQFSIPTGFDVKQLYDSYDDFLFSLGQENDAFVMRELNPEAIEVLFSQLQEKFPFPFSRELVLSESESDGVVDFLENMQAAPVRSALFFPELAPLASASLIKRNFKPELRTLGQVDGFLRSKFLAAGYGQQLHYYYASDGYAMTTSLEKFNLDGSAVAADKRFVKSLAGEQKLSYYEIFKSMFFDLEFDYRMFALVVSSKATVMSRNGMTPQFAENLIANSYDQLPTDLQNKTLSDKTLSVFVYHFHLNLGSGTVELDLSGEISAQEYLRKAGLIGIIQ</sequence>
<dbReference type="EMBL" id="JAFKCT010000001">
    <property type="protein sequence ID" value="MBN7809650.1"/>
    <property type="molecule type" value="Genomic_DNA"/>
</dbReference>